<organism evidence="1 2">
    <name type="scientific">Hypholoma sublateritium (strain FD-334 SS-4)</name>
    <dbReference type="NCBI Taxonomy" id="945553"/>
    <lineage>
        <taxon>Eukaryota</taxon>
        <taxon>Fungi</taxon>
        <taxon>Dikarya</taxon>
        <taxon>Basidiomycota</taxon>
        <taxon>Agaricomycotina</taxon>
        <taxon>Agaricomycetes</taxon>
        <taxon>Agaricomycetidae</taxon>
        <taxon>Agaricales</taxon>
        <taxon>Agaricineae</taxon>
        <taxon>Strophariaceae</taxon>
        <taxon>Hypholoma</taxon>
    </lineage>
</organism>
<protein>
    <submittedName>
        <fullName evidence="1">Uncharacterized protein</fullName>
    </submittedName>
</protein>
<dbReference type="EMBL" id="KN817579">
    <property type="protein sequence ID" value="KJA19345.1"/>
    <property type="molecule type" value="Genomic_DNA"/>
</dbReference>
<evidence type="ECO:0000313" key="1">
    <source>
        <dbReference type="EMBL" id="KJA19345.1"/>
    </source>
</evidence>
<name>A0A0D2PGX1_HYPSF</name>
<reference evidence="2" key="1">
    <citation type="submission" date="2014-04" db="EMBL/GenBank/DDBJ databases">
        <title>Evolutionary Origins and Diversification of the Mycorrhizal Mutualists.</title>
        <authorList>
            <consortium name="DOE Joint Genome Institute"/>
            <consortium name="Mycorrhizal Genomics Consortium"/>
            <person name="Kohler A."/>
            <person name="Kuo A."/>
            <person name="Nagy L.G."/>
            <person name="Floudas D."/>
            <person name="Copeland A."/>
            <person name="Barry K.W."/>
            <person name="Cichocki N."/>
            <person name="Veneault-Fourrey C."/>
            <person name="LaButti K."/>
            <person name="Lindquist E.A."/>
            <person name="Lipzen A."/>
            <person name="Lundell T."/>
            <person name="Morin E."/>
            <person name="Murat C."/>
            <person name="Riley R."/>
            <person name="Ohm R."/>
            <person name="Sun H."/>
            <person name="Tunlid A."/>
            <person name="Henrissat B."/>
            <person name="Grigoriev I.V."/>
            <person name="Hibbett D.S."/>
            <person name="Martin F."/>
        </authorList>
    </citation>
    <scope>NUCLEOTIDE SEQUENCE [LARGE SCALE GENOMIC DNA]</scope>
    <source>
        <strain evidence="2">FD-334 SS-4</strain>
    </source>
</reference>
<evidence type="ECO:0000313" key="2">
    <source>
        <dbReference type="Proteomes" id="UP000054270"/>
    </source>
</evidence>
<dbReference type="Proteomes" id="UP000054270">
    <property type="component" value="Unassembled WGS sequence"/>
</dbReference>
<proteinExistence type="predicted"/>
<gene>
    <name evidence="1" type="ORF">HYPSUDRAFT_895964</name>
</gene>
<keyword evidence="2" id="KW-1185">Reference proteome</keyword>
<sequence length="151" mass="16004">MVCFKKIRNTAGTYSPHAATSFFSDACSRARVLDRPSAYSWYSSNGGQAAYCARAAQSTDARGHSTSAALSSAGYVLPAAPGRPGDALRHLRTPRCALCHVRSSGHRSVCGCRLSCAAAAQMHGFEYPYGGVGGTRRARQTRCRVLPSDTA</sequence>
<accession>A0A0D2PGX1</accession>
<dbReference type="AlphaFoldDB" id="A0A0D2PGX1"/>